<dbReference type="EMBL" id="SNYN01000008">
    <property type="protein sequence ID" value="TDQ52039.1"/>
    <property type="molecule type" value="Genomic_DNA"/>
</dbReference>
<dbReference type="Pfam" id="PF03992">
    <property type="entry name" value="ABM"/>
    <property type="match status" value="1"/>
</dbReference>
<evidence type="ECO:0000313" key="3">
    <source>
        <dbReference type="Proteomes" id="UP000295281"/>
    </source>
</evidence>
<dbReference type="OrthoDB" id="5193042at2"/>
<dbReference type="RefSeq" id="WP_133741699.1">
    <property type="nucleotide sequence ID" value="NZ_SNYN01000008.1"/>
</dbReference>
<reference evidence="2 3" key="1">
    <citation type="submission" date="2019-03" db="EMBL/GenBank/DDBJ databases">
        <title>Genomic Encyclopedia of Type Strains, Phase IV (KMG-IV): sequencing the most valuable type-strain genomes for metagenomic binning, comparative biology and taxonomic classification.</title>
        <authorList>
            <person name="Goeker M."/>
        </authorList>
    </citation>
    <scope>NUCLEOTIDE SEQUENCE [LARGE SCALE GENOMIC DNA]</scope>
    <source>
        <strain evidence="2 3">DSM 46770</strain>
    </source>
</reference>
<evidence type="ECO:0000313" key="2">
    <source>
        <dbReference type="EMBL" id="TDQ52039.1"/>
    </source>
</evidence>
<keyword evidence="2" id="KW-0560">Oxidoreductase</keyword>
<protein>
    <submittedName>
        <fullName evidence="2">Antibiotic biosynthesis monooxygenase</fullName>
    </submittedName>
</protein>
<dbReference type="AlphaFoldDB" id="A0A4R6UXC3"/>
<sequence>MIVITRHAVAPEDSDDFAAGAATALDALARRPGYRRGSVARAVDEPGLWTVVTEWDGPGFYRRALSNFDVKVAAVPLLATARDEASAFEVLSRQEPVTG</sequence>
<dbReference type="InterPro" id="IPR007138">
    <property type="entry name" value="ABM_dom"/>
</dbReference>
<keyword evidence="2" id="KW-0503">Monooxygenase</keyword>
<dbReference type="GO" id="GO:0004497">
    <property type="term" value="F:monooxygenase activity"/>
    <property type="evidence" value="ECO:0007669"/>
    <property type="project" value="UniProtKB-KW"/>
</dbReference>
<comment type="caution">
    <text evidence="2">The sequence shown here is derived from an EMBL/GenBank/DDBJ whole genome shotgun (WGS) entry which is preliminary data.</text>
</comment>
<feature type="domain" description="ABM" evidence="1">
    <location>
        <begin position="2"/>
        <end position="56"/>
    </location>
</feature>
<organism evidence="2 3">
    <name type="scientific">Actinorugispora endophytica</name>
    <dbReference type="NCBI Taxonomy" id="1605990"/>
    <lineage>
        <taxon>Bacteria</taxon>
        <taxon>Bacillati</taxon>
        <taxon>Actinomycetota</taxon>
        <taxon>Actinomycetes</taxon>
        <taxon>Streptosporangiales</taxon>
        <taxon>Nocardiopsidaceae</taxon>
        <taxon>Actinorugispora</taxon>
    </lineage>
</organism>
<dbReference type="Proteomes" id="UP000295281">
    <property type="component" value="Unassembled WGS sequence"/>
</dbReference>
<keyword evidence="3" id="KW-1185">Reference proteome</keyword>
<dbReference type="InterPro" id="IPR011008">
    <property type="entry name" value="Dimeric_a/b-barrel"/>
</dbReference>
<dbReference type="SUPFAM" id="SSF54909">
    <property type="entry name" value="Dimeric alpha+beta barrel"/>
    <property type="match status" value="1"/>
</dbReference>
<accession>A0A4R6UXC3</accession>
<proteinExistence type="predicted"/>
<dbReference type="Gene3D" id="3.30.70.100">
    <property type="match status" value="1"/>
</dbReference>
<evidence type="ECO:0000259" key="1">
    <source>
        <dbReference type="Pfam" id="PF03992"/>
    </source>
</evidence>
<gene>
    <name evidence="2" type="ORF">EV190_10820</name>
</gene>
<name>A0A4R6UXC3_9ACTN</name>